<dbReference type="AlphaFoldDB" id="A0A813L6Q8"/>
<feature type="compositionally biased region" description="Low complexity" evidence="1">
    <location>
        <begin position="94"/>
        <end position="106"/>
    </location>
</feature>
<feature type="non-terminal residue" evidence="2">
    <location>
        <position position="1"/>
    </location>
</feature>
<protein>
    <submittedName>
        <fullName evidence="2">Uncharacterized protein</fullName>
    </submittedName>
</protein>
<proteinExistence type="predicted"/>
<evidence type="ECO:0000313" key="3">
    <source>
        <dbReference type="Proteomes" id="UP000626109"/>
    </source>
</evidence>
<accession>A0A813L6Q8</accession>
<gene>
    <name evidence="2" type="ORF">PGLA2088_LOCUS39808</name>
</gene>
<name>A0A813L6Q8_POLGL</name>
<evidence type="ECO:0000256" key="1">
    <source>
        <dbReference type="SAM" id="MobiDB-lite"/>
    </source>
</evidence>
<sequence length="244" mass="26255">KVLDFPPEGQEHPLLTHPVIMTLIASCVESQDRNVGNAAMMQKSKSSSSLHSKKSIFQPLTSEAAHHASQAVGALFLWILAQLRYARALQATRRADPSSSCVSSEETSPKHISEKGQAQQLVAAAVSVALQRSAVAARASAAAAQADLTAAESEVSALQELAAVADTKSEPQPSVSDESQDEEQRLQQLRLRLQRLKLQPSHPRTESPCSSLLARNVHWLWRQDTSGRWPGASDCQPGLGTAVV</sequence>
<reference evidence="2" key="1">
    <citation type="submission" date="2021-02" db="EMBL/GenBank/DDBJ databases">
        <authorList>
            <person name="Dougan E. K."/>
            <person name="Rhodes N."/>
            <person name="Thang M."/>
            <person name="Chan C."/>
        </authorList>
    </citation>
    <scope>NUCLEOTIDE SEQUENCE</scope>
</reference>
<comment type="caution">
    <text evidence="2">The sequence shown here is derived from an EMBL/GenBank/DDBJ whole genome shotgun (WGS) entry which is preliminary data.</text>
</comment>
<evidence type="ECO:0000313" key="2">
    <source>
        <dbReference type="EMBL" id="CAE8717980.1"/>
    </source>
</evidence>
<dbReference type="EMBL" id="CAJNNW010033281">
    <property type="protein sequence ID" value="CAE8717980.1"/>
    <property type="molecule type" value="Genomic_DNA"/>
</dbReference>
<organism evidence="2 3">
    <name type="scientific">Polarella glacialis</name>
    <name type="common">Dinoflagellate</name>
    <dbReference type="NCBI Taxonomy" id="89957"/>
    <lineage>
        <taxon>Eukaryota</taxon>
        <taxon>Sar</taxon>
        <taxon>Alveolata</taxon>
        <taxon>Dinophyceae</taxon>
        <taxon>Suessiales</taxon>
        <taxon>Suessiaceae</taxon>
        <taxon>Polarella</taxon>
    </lineage>
</organism>
<feature type="region of interest" description="Disordered" evidence="1">
    <location>
        <begin position="165"/>
        <end position="184"/>
    </location>
</feature>
<feature type="region of interest" description="Disordered" evidence="1">
    <location>
        <begin position="94"/>
        <end position="115"/>
    </location>
</feature>
<dbReference type="Proteomes" id="UP000626109">
    <property type="component" value="Unassembled WGS sequence"/>
</dbReference>